<dbReference type="GO" id="GO:0046872">
    <property type="term" value="F:metal ion binding"/>
    <property type="evidence" value="ECO:0007669"/>
    <property type="project" value="UniProtKB-KW"/>
</dbReference>
<keyword evidence="19" id="KW-1185">Reference proteome</keyword>
<feature type="compositionally biased region" description="Basic and acidic residues" evidence="16">
    <location>
        <begin position="99"/>
        <end position="108"/>
    </location>
</feature>
<gene>
    <name evidence="18" type="ORF">ADEAN_000904100</name>
</gene>
<dbReference type="InterPro" id="IPR029058">
    <property type="entry name" value="AB_hydrolase_fold"/>
</dbReference>
<keyword evidence="8" id="KW-0862">Zinc</keyword>
<dbReference type="PROSITE" id="PS50081">
    <property type="entry name" value="ZF_DAG_PE_2"/>
    <property type="match status" value="1"/>
</dbReference>
<comment type="catalytic activity">
    <reaction evidence="14">
        <text>a 1,2-diacyl-sn-glycerol + H2O = a 2-acylglycerol + a fatty acid + H(+)</text>
        <dbReference type="Rhea" id="RHEA:33275"/>
        <dbReference type="ChEBI" id="CHEBI:15377"/>
        <dbReference type="ChEBI" id="CHEBI:15378"/>
        <dbReference type="ChEBI" id="CHEBI:17389"/>
        <dbReference type="ChEBI" id="CHEBI:17815"/>
        <dbReference type="ChEBI" id="CHEBI:28868"/>
        <dbReference type="EC" id="3.1.1.116"/>
    </reaction>
    <physiologicalReaction direction="left-to-right" evidence="14">
        <dbReference type="Rhea" id="RHEA:33276"/>
    </physiologicalReaction>
</comment>
<dbReference type="Gene3D" id="3.30.60.20">
    <property type="match status" value="1"/>
</dbReference>
<keyword evidence="5" id="KW-0812">Transmembrane</keyword>
<keyword evidence="11" id="KW-1133">Transmembrane helix</keyword>
<dbReference type="GO" id="GO:0005886">
    <property type="term" value="C:plasma membrane"/>
    <property type="evidence" value="ECO:0007669"/>
    <property type="project" value="UniProtKB-SubCell"/>
</dbReference>
<name>A0A7G2CQ80_9TRYP</name>
<evidence type="ECO:0000256" key="9">
    <source>
        <dbReference type="ARBA" id="ARBA00022837"/>
    </source>
</evidence>
<feature type="region of interest" description="Disordered" evidence="16">
    <location>
        <begin position="91"/>
        <end position="129"/>
    </location>
</feature>
<protein>
    <recommendedName>
        <fullName evidence="15">sn-1-specific diacylglycerol lipase</fullName>
        <ecNumber evidence="15">3.1.1.116</ecNumber>
    </recommendedName>
</protein>
<keyword evidence="7" id="KW-0378">Hydrolase</keyword>
<evidence type="ECO:0000256" key="8">
    <source>
        <dbReference type="ARBA" id="ARBA00022833"/>
    </source>
</evidence>
<evidence type="ECO:0000256" key="11">
    <source>
        <dbReference type="ARBA" id="ARBA00022989"/>
    </source>
</evidence>
<dbReference type="InterPro" id="IPR052214">
    <property type="entry name" value="DAG_Lipase-Related"/>
</dbReference>
<keyword evidence="4" id="KW-0597">Phosphoprotein</keyword>
<evidence type="ECO:0000256" key="12">
    <source>
        <dbReference type="ARBA" id="ARBA00023098"/>
    </source>
</evidence>
<dbReference type="InterPro" id="IPR046349">
    <property type="entry name" value="C1-like_sf"/>
</dbReference>
<dbReference type="GO" id="GO:0016042">
    <property type="term" value="P:lipid catabolic process"/>
    <property type="evidence" value="ECO:0007669"/>
    <property type="project" value="UniProtKB-KW"/>
</dbReference>
<evidence type="ECO:0000313" key="18">
    <source>
        <dbReference type="EMBL" id="CAD2221509.1"/>
    </source>
</evidence>
<feature type="region of interest" description="Disordered" evidence="16">
    <location>
        <begin position="438"/>
        <end position="460"/>
    </location>
</feature>
<evidence type="ECO:0000256" key="14">
    <source>
        <dbReference type="ARBA" id="ARBA00024531"/>
    </source>
</evidence>
<dbReference type="AlphaFoldDB" id="A0A7G2CQ80"/>
<evidence type="ECO:0000256" key="6">
    <source>
        <dbReference type="ARBA" id="ARBA00022723"/>
    </source>
</evidence>
<dbReference type="VEuPathDB" id="TriTrypDB:ADEAN_000904100"/>
<keyword evidence="12" id="KW-0443">Lipid metabolism</keyword>
<evidence type="ECO:0000256" key="4">
    <source>
        <dbReference type="ARBA" id="ARBA00022553"/>
    </source>
</evidence>
<evidence type="ECO:0000256" key="5">
    <source>
        <dbReference type="ARBA" id="ARBA00022692"/>
    </source>
</evidence>
<feature type="domain" description="Phorbol-ester/DAG-type" evidence="17">
    <location>
        <begin position="196"/>
        <end position="282"/>
    </location>
</feature>
<dbReference type="SUPFAM" id="SSF53474">
    <property type="entry name" value="alpha/beta-Hydrolases"/>
    <property type="match status" value="1"/>
</dbReference>
<dbReference type="SUPFAM" id="SSF57889">
    <property type="entry name" value="Cysteine-rich domain"/>
    <property type="match status" value="1"/>
</dbReference>
<comment type="cofactor">
    <cofactor evidence="1">
        <name>Ca(2+)</name>
        <dbReference type="ChEBI" id="CHEBI:29108"/>
    </cofactor>
</comment>
<dbReference type="InterPro" id="IPR002219">
    <property type="entry name" value="PKC_DAG/PE"/>
</dbReference>
<accession>A0A7G2CQ80</accession>
<keyword evidence="6" id="KW-0479">Metal-binding</keyword>
<evidence type="ECO:0000256" key="13">
    <source>
        <dbReference type="ARBA" id="ARBA00023136"/>
    </source>
</evidence>
<keyword evidence="10" id="KW-0442">Lipid degradation</keyword>
<evidence type="ECO:0000256" key="15">
    <source>
        <dbReference type="ARBA" id="ARBA00026104"/>
    </source>
</evidence>
<evidence type="ECO:0000256" key="1">
    <source>
        <dbReference type="ARBA" id="ARBA00001913"/>
    </source>
</evidence>
<dbReference type="PANTHER" id="PTHR45792">
    <property type="entry name" value="DIACYLGLYCEROL LIPASE HOMOLOG-RELATED"/>
    <property type="match status" value="1"/>
</dbReference>
<evidence type="ECO:0000256" key="10">
    <source>
        <dbReference type="ARBA" id="ARBA00022963"/>
    </source>
</evidence>
<organism evidence="18 19">
    <name type="scientific">Angomonas deanei</name>
    <dbReference type="NCBI Taxonomy" id="59799"/>
    <lineage>
        <taxon>Eukaryota</taxon>
        <taxon>Discoba</taxon>
        <taxon>Euglenozoa</taxon>
        <taxon>Kinetoplastea</taxon>
        <taxon>Metakinetoplastina</taxon>
        <taxon>Trypanosomatida</taxon>
        <taxon>Trypanosomatidae</taxon>
        <taxon>Strigomonadinae</taxon>
        <taxon>Angomonas</taxon>
    </lineage>
</organism>
<dbReference type="EC" id="3.1.1.116" evidence="15"/>
<dbReference type="InterPro" id="IPR002921">
    <property type="entry name" value="Fungal_lipase-type"/>
</dbReference>
<dbReference type="Proteomes" id="UP000515908">
    <property type="component" value="Chromosome 21"/>
</dbReference>
<evidence type="ECO:0000256" key="2">
    <source>
        <dbReference type="ARBA" id="ARBA00004651"/>
    </source>
</evidence>
<evidence type="ECO:0000256" key="7">
    <source>
        <dbReference type="ARBA" id="ARBA00022801"/>
    </source>
</evidence>
<keyword evidence="9" id="KW-0106">Calcium</keyword>
<evidence type="ECO:0000256" key="3">
    <source>
        <dbReference type="ARBA" id="ARBA00022475"/>
    </source>
</evidence>
<sequence>MSVNRCRHTFTEKTSLAPWQRCNLCLENILPLSECRYCANCSCYLHLRCYGSILEKIEQIAEGMGSSPEKRETKPLRANISVVGRELKIDVAECDDPPPENKEDEKLEATPGKYNAKEEDSEDDTMRPPVNTFEKWTSDFSSYMTVQRDAFLQNVSQTFDKGMDGDHSLWSSATRGSPFFPKKAHNADGAVPPCAVHELVPEQFFMPTRCDCCYSTLPQEQKDALEVQMRAGTTPGYAEDIAVEKLHKVGNPFLAFGKEGYVCRVCGLTLHKPCVICLPLTADGGKPYTVVSPTAHPFEEKSAEEGGSVSVSSPEAFLASLRDLFNKASPTEKTEGEGEASSSTKKDSWVLSQAKSMVASYFSGGSSQSDVGMKVIVASLLKMMDTLAARHPALLEASTFNIMKLHRLSTDQERLYLICCDSLPDSSIIYSDAQSPLSVQQQQQSKKPEDASSEGSSSPVKVQEGNMMLALRDVLRYAVAVYGESYRRGYLSSMIRSTMLFTVQREATIQISDEDNNSAVTEVLTLPRTALRASHWAKRSNEPTYALLVDNLSSRIVVTFRGTLTDTDILTDVCALGLPFCGGRAHQGAALCVNYLFEHRASTLGENTDSRRDPKAPVVLPEEEAPLEPDYLLDTLKNVAEAYPNYDIVITGHSLGGGVAVLFGVRLQHDAVFPIEIHKRIRVIAYAAMPTLTLPAAEGFDGAPTKQKIVTNMKIDRLSQFGMLSMGVTLSLDCK</sequence>
<dbReference type="EMBL" id="LR877165">
    <property type="protein sequence ID" value="CAD2221509.1"/>
    <property type="molecule type" value="Genomic_DNA"/>
</dbReference>
<keyword evidence="3" id="KW-1003">Cell membrane</keyword>
<dbReference type="Pfam" id="PF01764">
    <property type="entry name" value="Lipase_3"/>
    <property type="match status" value="1"/>
</dbReference>
<evidence type="ECO:0000256" key="16">
    <source>
        <dbReference type="SAM" id="MobiDB-lite"/>
    </source>
</evidence>
<evidence type="ECO:0000313" key="19">
    <source>
        <dbReference type="Proteomes" id="UP000515908"/>
    </source>
</evidence>
<dbReference type="Gene3D" id="3.40.50.1820">
    <property type="entry name" value="alpha/beta hydrolase"/>
    <property type="match status" value="1"/>
</dbReference>
<evidence type="ECO:0000259" key="17">
    <source>
        <dbReference type="PROSITE" id="PS50081"/>
    </source>
</evidence>
<reference evidence="18 19" key="1">
    <citation type="submission" date="2020-08" db="EMBL/GenBank/DDBJ databases">
        <authorList>
            <person name="Newling K."/>
            <person name="Davey J."/>
            <person name="Forrester S."/>
        </authorList>
    </citation>
    <scope>NUCLEOTIDE SEQUENCE [LARGE SCALE GENOMIC DNA]</scope>
    <source>
        <strain evidence="19">Crithidia deanei Carvalho (ATCC PRA-265)</strain>
    </source>
</reference>
<dbReference type="GO" id="GO:0016298">
    <property type="term" value="F:lipase activity"/>
    <property type="evidence" value="ECO:0007669"/>
    <property type="project" value="TreeGrafter"/>
</dbReference>
<dbReference type="PANTHER" id="PTHR45792:SF8">
    <property type="entry name" value="DIACYLGLYCEROL LIPASE-ALPHA"/>
    <property type="match status" value="1"/>
</dbReference>
<proteinExistence type="predicted"/>
<dbReference type="OrthoDB" id="426718at2759"/>
<comment type="subcellular location">
    <subcellularLocation>
        <location evidence="2">Cell membrane</location>
        <topology evidence="2">Multi-pass membrane protein</topology>
    </subcellularLocation>
</comment>
<keyword evidence="13" id="KW-0472">Membrane</keyword>
<dbReference type="CDD" id="cd00519">
    <property type="entry name" value="Lipase_3"/>
    <property type="match status" value="1"/>
</dbReference>